<name>A0A6G1HAM0_9PEZI</name>
<protein>
    <submittedName>
        <fullName evidence="1">Uncharacterized protein</fullName>
    </submittedName>
</protein>
<evidence type="ECO:0000313" key="1">
    <source>
        <dbReference type="EMBL" id="KAF1989998.1"/>
    </source>
</evidence>
<organism evidence="1 2">
    <name type="scientific">Aulographum hederae CBS 113979</name>
    <dbReference type="NCBI Taxonomy" id="1176131"/>
    <lineage>
        <taxon>Eukaryota</taxon>
        <taxon>Fungi</taxon>
        <taxon>Dikarya</taxon>
        <taxon>Ascomycota</taxon>
        <taxon>Pezizomycotina</taxon>
        <taxon>Dothideomycetes</taxon>
        <taxon>Pleosporomycetidae</taxon>
        <taxon>Aulographales</taxon>
        <taxon>Aulographaceae</taxon>
    </lineage>
</organism>
<gene>
    <name evidence="1" type="ORF">K402DRAFT_390322</name>
</gene>
<dbReference type="EMBL" id="ML977143">
    <property type="protein sequence ID" value="KAF1989998.1"/>
    <property type="molecule type" value="Genomic_DNA"/>
</dbReference>
<keyword evidence="2" id="KW-1185">Reference proteome</keyword>
<dbReference type="AlphaFoldDB" id="A0A6G1HAM0"/>
<sequence length="282" mass="31992">MSYDEMMLASLIGASGPTYFINTGERKNRAVIDKKTPHEERGIIVGLVGPRLSRPGRMDSVHIYQDPPKYERLQHPALSNIFRRWLAPTASPLKDNNDAFDVDVYRGRIRISLETFLYEADDRAAQEGKTAYAQLTGLGLGVWKQHPEQPTWFMQEVLSVLKTIRLEHISTLEFSWIDDVPEKLKLRIEKAAATNRPSGRGMNALFNKRAPAAKLKNGELLVFMWAWDGNSFAGNEYWWGALASSADPAAACFSTVAELMNPFVNKAFPYRQKVLVRRDFEK</sequence>
<dbReference type="InterPro" id="IPR032063">
    <property type="entry name" value="MavL-like"/>
</dbReference>
<dbReference type="OrthoDB" id="6357136at2759"/>
<evidence type="ECO:0000313" key="2">
    <source>
        <dbReference type="Proteomes" id="UP000800041"/>
    </source>
</evidence>
<accession>A0A6G1HAM0</accession>
<reference evidence="1" key="1">
    <citation type="journal article" date="2020" name="Stud. Mycol.">
        <title>101 Dothideomycetes genomes: a test case for predicting lifestyles and emergence of pathogens.</title>
        <authorList>
            <person name="Haridas S."/>
            <person name="Albert R."/>
            <person name="Binder M."/>
            <person name="Bloem J."/>
            <person name="Labutti K."/>
            <person name="Salamov A."/>
            <person name="Andreopoulos B."/>
            <person name="Baker S."/>
            <person name="Barry K."/>
            <person name="Bills G."/>
            <person name="Bluhm B."/>
            <person name="Cannon C."/>
            <person name="Castanera R."/>
            <person name="Culley D."/>
            <person name="Daum C."/>
            <person name="Ezra D."/>
            <person name="Gonzalez J."/>
            <person name="Henrissat B."/>
            <person name="Kuo A."/>
            <person name="Liang C."/>
            <person name="Lipzen A."/>
            <person name="Lutzoni F."/>
            <person name="Magnuson J."/>
            <person name="Mondo S."/>
            <person name="Nolan M."/>
            <person name="Ohm R."/>
            <person name="Pangilinan J."/>
            <person name="Park H.-J."/>
            <person name="Ramirez L."/>
            <person name="Alfaro M."/>
            <person name="Sun H."/>
            <person name="Tritt A."/>
            <person name="Yoshinaga Y."/>
            <person name="Zwiers L.-H."/>
            <person name="Turgeon B."/>
            <person name="Goodwin S."/>
            <person name="Spatafora J."/>
            <person name="Crous P."/>
            <person name="Grigoriev I."/>
        </authorList>
    </citation>
    <scope>NUCLEOTIDE SEQUENCE</scope>
    <source>
        <strain evidence="1">CBS 113979</strain>
    </source>
</reference>
<dbReference type="Pfam" id="PF16062">
    <property type="entry name" value="MavL-like"/>
    <property type="match status" value="2"/>
</dbReference>
<proteinExistence type="predicted"/>
<dbReference type="Proteomes" id="UP000800041">
    <property type="component" value="Unassembled WGS sequence"/>
</dbReference>